<dbReference type="InterPro" id="IPR025296">
    <property type="entry name" value="DUF4158"/>
</dbReference>
<proteinExistence type="predicted"/>
<feature type="domain" description="DUF4158" evidence="1">
    <location>
        <begin position="6"/>
        <end position="69"/>
    </location>
</feature>
<comment type="caution">
    <text evidence="2">The sequence shown here is derived from an EMBL/GenBank/DDBJ whole genome shotgun (WGS) entry which is preliminary data.</text>
</comment>
<dbReference type="Pfam" id="PF13700">
    <property type="entry name" value="DUF4158"/>
    <property type="match status" value="1"/>
</dbReference>
<evidence type="ECO:0000259" key="1">
    <source>
        <dbReference type="Pfam" id="PF13700"/>
    </source>
</evidence>
<dbReference type="Proteomes" id="UP000583800">
    <property type="component" value="Unassembled WGS sequence"/>
</dbReference>
<evidence type="ECO:0000313" key="2">
    <source>
        <dbReference type="EMBL" id="MBB6347590.1"/>
    </source>
</evidence>
<accession>A0A7X0C2Z0</accession>
<name>A0A7X0C2Z0_9ACTN</name>
<reference evidence="2 3" key="1">
    <citation type="submission" date="2020-08" db="EMBL/GenBank/DDBJ databases">
        <title>Sequencing the genomes of 1000 actinobacteria strains.</title>
        <authorList>
            <person name="Klenk H.-P."/>
        </authorList>
    </citation>
    <scope>NUCLEOTIDE SEQUENCE [LARGE SCALE GENOMIC DNA]</scope>
    <source>
        <strain evidence="2 3">DSM 45913</strain>
    </source>
</reference>
<dbReference type="EMBL" id="JACHJB010000002">
    <property type="protein sequence ID" value="MBB6347590.1"/>
    <property type="molecule type" value="Genomic_DNA"/>
</dbReference>
<dbReference type="RefSeq" id="WP_312891712.1">
    <property type="nucleotide sequence ID" value="NZ_JACHJB010000002.1"/>
</dbReference>
<gene>
    <name evidence="2" type="ORF">FHU36_004135</name>
</gene>
<protein>
    <recommendedName>
        <fullName evidence="1">DUF4158 domain-containing protein</fullName>
    </recommendedName>
</protein>
<evidence type="ECO:0000313" key="3">
    <source>
        <dbReference type="Proteomes" id="UP000583800"/>
    </source>
</evidence>
<keyword evidence="3" id="KW-1185">Reference proteome</keyword>
<sequence length="77" mass="8428">MARVLDEDELVGNWTLVGDELDQLSGRRGATKLGFALLLRFYALNGRFPTGRAELPDQAVGYVARLVDVPRLRAGAV</sequence>
<organism evidence="2 3">
    <name type="scientific">Nonomuraea muscovyensis</name>
    <dbReference type="NCBI Taxonomy" id="1124761"/>
    <lineage>
        <taxon>Bacteria</taxon>
        <taxon>Bacillati</taxon>
        <taxon>Actinomycetota</taxon>
        <taxon>Actinomycetes</taxon>
        <taxon>Streptosporangiales</taxon>
        <taxon>Streptosporangiaceae</taxon>
        <taxon>Nonomuraea</taxon>
    </lineage>
</organism>
<dbReference type="AlphaFoldDB" id="A0A7X0C2Z0"/>